<reference evidence="1" key="1">
    <citation type="submission" date="2020-11" db="EMBL/GenBank/DDBJ databases">
        <title>Carbohydrate-dependent, anaerobic sulfur respiration: A novel catabolism in halophilic archaea.</title>
        <authorList>
            <person name="Sorokin D.Y."/>
            <person name="Messina E."/>
            <person name="Smedile F."/>
            <person name="La Cono V."/>
            <person name="Hallsworth J.E."/>
            <person name="Yakimov M.M."/>
        </authorList>
    </citation>
    <scope>NUCLEOTIDE SEQUENCE</scope>
    <source>
        <strain evidence="1">HSR-Bgl</strain>
        <plasmid evidence="1">pHSR-Bgl01</plasmid>
    </source>
</reference>
<accession>A0A897NL62</accession>
<organism evidence="1 2">
    <name type="scientific">Halapricum desulfuricans</name>
    <dbReference type="NCBI Taxonomy" id="2841257"/>
    <lineage>
        <taxon>Archaea</taxon>
        <taxon>Methanobacteriati</taxon>
        <taxon>Methanobacteriota</taxon>
        <taxon>Stenosarchaea group</taxon>
        <taxon>Halobacteria</taxon>
        <taxon>Halobacteriales</taxon>
        <taxon>Haloarculaceae</taxon>
        <taxon>Halapricum</taxon>
    </lineage>
</organism>
<evidence type="ECO:0000313" key="2">
    <source>
        <dbReference type="Proteomes" id="UP000663305"/>
    </source>
</evidence>
<gene>
    <name evidence="1" type="ORF">HSBGL_4078</name>
</gene>
<sequence length="113" mass="12244">MFVWTLIAGFAAGGEARSIAAYRRSYNLVTGHNLFPSSFYDRFTDGIADLLGDLLDLAVKEVAVPTTSHQPSTGSAMLSLLTPLSSDYIDSSRLFQQPTRASPASNSISFTRH</sequence>
<dbReference type="EMBL" id="CP064790">
    <property type="protein sequence ID" value="QSG13492.1"/>
    <property type="molecule type" value="Genomic_DNA"/>
</dbReference>
<dbReference type="AlphaFoldDB" id="A0A897NL62"/>
<name>A0A897NL62_9EURY</name>
<evidence type="ECO:0000313" key="1">
    <source>
        <dbReference type="EMBL" id="QSG13492.1"/>
    </source>
</evidence>
<protein>
    <submittedName>
        <fullName evidence="1">IS4 transposase</fullName>
    </submittedName>
</protein>
<geneLocation type="plasmid" evidence="1 2">
    <name>pHSR-Bgl01</name>
</geneLocation>
<dbReference type="Proteomes" id="UP000663305">
    <property type="component" value="Plasmid pHSR-Bgl01"/>
</dbReference>
<proteinExistence type="predicted"/>
<keyword evidence="1" id="KW-0614">Plasmid</keyword>